<comment type="similarity">
    <text evidence="2 6">Belongs to the CTL (choline transporter-like) family.</text>
</comment>
<evidence type="ECO:0000256" key="2">
    <source>
        <dbReference type="ARBA" id="ARBA00007168"/>
    </source>
</evidence>
<gene>
    <name evidence="9" type="primary">Aste57867_22104</name>
    <name evidence="8" type="ORF">As57867_022035</name>
    <name evidence="9" type="ORF">ASTE57867_22104</name>
</gene>
<reference evidence="8" key="2">
    <citation type="submission" date="2019-06" db="EMBL/GenBank/DDBJ databases">
        <title>Genomics analysis of Aphanomyces spp. identifies a new class of oomycete effector associated with host adaptation.</title>
        <authorList>
            <person name="Gaulin E."/>
        </authorList>
    </citation>
    <scope>NUCLEOTIDE SEQUENCE</scope>
    <source>
        <strain evidence="8">CBS 578.67</strain>
    </source>
</reference>
<feature type="transmembrane region" description="Helical" evidence="6">
    <location>
        <begin position="469"/>
        <end position="490"/>
    </location>
</feature>
<reference evidence="9 10" key="1">
    <citation type="submission" date="2019-03" db="EMBL/GenBank/DDBJ databases">
        <authorList>
            <person name="Gaulin E."/>
            <person name="Dumas B."/>
        </authorList>
    </citation>
    <scope>NUCLEOTIDE SEQUENCE [LARGE SCALE GENOMIC DNA]</scope>
    <source>
        <strain evidence="9">CBS 568.67</strain>
    </source>
</reference>
<evidence type="ECO:0000313" key="8">
    <source>
        <dbReference type="EMBL" id="KAF0686139.1"/>
    </source>
</evidence>
<dbReference type="InterPro" id="IPR007603">
    <property type="entry name" value="Choline_transptr-like"/>
</dbReference>
<keyword evidence="10" id="KW-1185">Reference proteome</keyword>
<dbReference type="EMBL" id="VJMH01007015">
    <property type="protein sequence ID" value="KAF0686139.1"/>
    <property type="molecule type" value="Genomic_DNA"/>
</dbReference>
<dbReference type="PANTHER" id="PTHR12385:SF4">
    <property type="entry name" value="PROTEIN PNS1"/>
    <property type="match status" value="1"/>
</dbReference>
<proteinExistence type="inferred from homology"/>
<feature type="transmembrane region" description="Helical" evidence="6">
    <location>
        <begin position="119"/>
        <end position="142"/>
    </location>
</feature>
<dbReference type="GO" id="GO:0005886">
    <property type="term" value="C:plasma membrane"/>
    <property type="evidence" value="ECO:0007669"/>
    <property type="project" value="UniProtKB-SubCell"/>
</dbReference>
<keyword evidence="3 6" id="KW-0812">Transmembrane</keyword>
<feature type="transmembrane region" description="Helical" evidence="6">
    <location>
        <begin position="63"/>
        <end position="86"/>
    </location>
</feature>
<evidence type="ECO:0000256" key="5">
    <source>
        <dbReference type="ARBA" id="ARBA00023136"/>
    </source>
</evidence>
<comment type="function">
    <text evidence="6">Choline transporter.</text>
</comment>
<feature type="transmembrane region" description="Helical" evidence="6">
    <location>
        <begin position="391"/>
        <end position="411"/>
    </location>
</feature>
<evidence type="ECO:0000256" key="3">
    <source>
        <dbReference type="ARBA" id="ARBA00022692"/>
    </source>
</evidence>
<dbReference type="AlphaFoldDB" id="A0A485LJK1"/>
<feature type="region of interest" description="Disordered" evidence="7">
    <location>
        <begin position="1"/>
        <end position="20"/>
    </location>
</feature>
<dbReference type="Proteomes" id="UP000332933">
    <property type="component" value="Unassembled WGS sequence"/>
</dbReference>
<evidence type="ECO:0000313" key="10">
    <source>
        <dbReference type="Proteomes" id="UP000332933"/>
    </source>
</evidence>
<evidence type="ECO:0000256" key="7">
    <source>
        <dbReference type="SAM" id="MobiDB-lite"/>
    </source>
</evidence>
<accession>A0A485LJK1</accession>
<dbReference type="PANTHER" id="PTHR12385">
    <property type="entry name" value="CHOLINE TRANSPORTER-LIKE (SLC FAMILY 44)"/>
    <property type="match status" value="1"/>
</dbReference>
<organism evidence="9 10">
    <name type="scientific">Aphanomyces stellatus</name>
    <dbReference type="NCBI Taxonomy" id="120398"/>
    <lineage>
        <taxon>Eukaryota</taxon>
        <taxon>Sar</taxon>
        <taxon>Stramenopiles</taxon>
        <taxon>Oomycota</taxon>
        <taxon>Saprolegniomycetes</taxon>
        <taxon>Saprolegniales</taxon>
        <taxon>Verrucalvaceae</taxon>
        <taxon>Aphanomyces</taxon>
    </lineage>
</organism>
<dbReference type="GO" id="GO:0022857">
    <property type="term" value="F:transmembrane transporter activity"/>
    <property type="evidence" value="ECO:0007669"/>
    <property type="project" value="UniProtKB-UniRule"/>
</dbReference>
<evidence type="ECO:0000313" key="9">
    <source>
        <dbReference type="EMBL" id="VFT98772.1"/>
    </source>
</evidence>
<dbReference type="Pfam" id="PF04515">
    <property type="entry name" value="Choline_transpo"/>
    <property type="match status" value="1"/>
</dbReference>
<keyword evidence="4 6" id="KW-1133">Transmembrane helix</keyword>
<dbReference type="EMBL" id="CAADRA010007041">
    <property type="protein sequence ID" value="VFT98772.1"/>
    <property type="molecule type" value="Genomic_DNA"/>
</dbReference>
<evidence type="ECO:0000256" key="6">
    <source>
        <dbReference type="RuleBase" id="RU368066"/>
    </source>
</evidence>
<evidence type="ECO:0000256" key="4">
    <source>
        <dbReference type="ARBA" id="ARBA00022989"/>
    </source>
</evidence>
<protein>
    <recommendedName>
        <fullName evidence="6">Choline transporter-like protein</fullName>
    </recommendedName>
</protein>
<comment type="subcellular location">
    <subcellularLocation>
        <location evidence="6">Cell membrane</location>
        <topology evidence="6">Multi-pass membrane protein</topology>
    </subcellularLocation>
    <subcellularLocation>
        <location evidence="1">Membrane</location>
        <topology evidence="1">Multi-pass membrane protein</topology>
    </subcellularLocation>
</comment>
<sequence>MNDTVDANATERPLCQPSPVSSADVTLNVVALSTSSVQPLKPEPPLNGASQAPPTSTWQDWPFALLFLVHVFAVFITFCSLGLPLLSSASSTQSTNTTAATTEHDGSFTGANLKTIMGVAMLLALVAAVVAMALLKVAVAHASRVILWSLQWSIALNVLFAILCAASGLILMAILFVVFGLLAVCYFCRVRHRIPFAAANLQVATSAIKHHWSIFPVAFGLMGVQIVWVFIWAIALVGIVHKKAPPAADGLGGLGATCMTNSNCQSNLCGPATPSAAAMTCQLHTAPGDAVAYFFMLVSFYWGVTVVKNVLHVTVAGTVASWWAAGNASDVTAGAFRRATTTSFGSICLGSLLVAVLQALETLAREARQQGDWVACVAECILSCARRLLEYVNRWAFVYVGIYGFKFTHAGKSVFTLFNTRGLSAIVNDDLIGHCLGLVSLSCGLICAILGLLYTCVDKTHTAFPDASVLFAVVGLAFGIGVSMIPLGVVDSAVATIFVCFAEDPAAFARAHPELHETIVAAWREAYPDVMTAFSPTVPSTHSPA</sequence>
<dbReference type="OrthoDB" id="70256at2759"/>
<feature type="transmembrane region" description="Helical" evidence="6">
    <location>
        <begin position="431"/>
        <end position="457"/>
    </location>
</feature>
<feature type="transmembrane region" description="Helical" evidence="6">
    <location>
        <begin position="218"/>
        <end position="240"/>
    </location>
</feature>
<evidence type="ECO:0000256" key="1">
    <source>
        <dbReference type="ARBA" id="ARBA00004141"/>
    </source>
</evidence>
<keyword evidence="5 6" id="KW-0472">Membrane</keyword>
<name>A0A485LJK1_9STRA</name>
<feature type="transmembrane region" description="Helical" evidence="6">
    <location>
        <begin position="154"/>
        <end position="187"/>
    </location>
</feature>